<dbReference type="InterPro" id="IPR023867">
    <property type="entry name" value="Sulphatase_maturase_rSAM"/>
</dbReference>
<dbReference type="CDD" id="cd01335">
    <property type="entry name" value="Radical_SAM"/>
    <property type="match status" value="1"/>
</dbReference>
<proteinExistence type="inferred from homology"/>
<dbReference type="PANTHER" id="PTHR43273">
    <property type="entry name" value="ANAEROBIC SULFATASE-MATURATING ENZYME HOMOLOG ASLB-RELATED"/>
    <property type="match status" value="1"/>
</dbReference>
<dbReference type="PROSITE" id="PS51918">
    <property type="entry name" value="RADICAL_SAM"/>
    <property type="match status" value="1"/>
</dbReference>
<organism evidence="8">
    <name type="scientific">uncultured Caudovirales phage</name>
    <dbReference type="NCBI Taxonomy" id="2100421"/>
    <lineage>
        <taxon>Viruses</taxon>
        <taxon>Duplodnaviria</taxon>
        <taxon>Heunggongvirae</taxon>
        <taxon>Uroviricota</taxon>
        <taxon>Caudoviricetes</taxon>
        <taxon>Peduoviridae</taxon>
        <taxon>Maltschvirus</taxon>
        <taxon>Maltschvirus maltsch</taxon>
    </lineage>
</organism>
<dbReference type="InterPro" id="IPR007197">
    <property type="entry name" value="rSAM"/>
</dbReference>
<dbReference type="EMBL" id="LR798243">
    <property type="protein sequence ID" value="CAB5215031.1"/>
    <property type="molecule type" value="Genomic_DNA"/>
</dbReference>
<evidence type="ECO:0000256" key="3">
    <source>
        <dbReference type="ARBA" id="ARBA00022723"/>
    </source>
</evidence>
<dbReference type="GO" id="GO:0046872">
    <property type="term" value="F:metal ion binding"/>
    <property type="evidence" value="ECO:0007669"/>
    <property type="project" value="UniProtKB-KW"/>
</dbReference>
<evidence type="ECO:0000313" key="8">
    <source>
        <dbReference type="EMBL" id="CAB5215031.1"/>
    </source>
</evidence>
<keyword evidence="2" id="KW-0949">S-adenosyl-L-methionine</keyword>
<evidence type="ECO:0000256" key="6">
    <source>
        <dbReference type="ARBA" id="ARBA00023601"/>
    </source>
</evidence>
<gene>
    <name evidence="8" type="ORF">UFOVP190_367</name>
</gene>
<keyword evidence="4" id="KW-0408">Iron</keyword>
<evidence type="ECO:0000256" key="5">
    <source>
        <dbReference type="ARBA" id="ARBA00023014"/>
    </source>
</evidence>
<dbReference type="Pfam" id="PF13186">
    <property type="entry name" value="SPASM"/>
    <property type="match status" value="1"/>
</dbReference>
<dbReference type="InterPro" id="IPR013785">
    <property type="entry name" value="Aldolase_TIM"/>
</dbReference>
<evidence type="ECO:0000259" key="7">
    <source>
        <dbReference type="PROSITE" id="PS51918"/>
    </source>
</evidence>
<dbReference type="InterPro" id="IPR023885">
    <property type="entry name" value="4Fe4S-binding_SPASM_dom"/>
</dbReference>
<dbReference type="Pfam" id="PF04055">
    <property type="entry name" value="Radical_SAM"/>
    <property type="match status" value="1"/>
</dbReference>
<dbReference type="PANTHER" id="PTHR43273:SF3">
    <property type="entry name" value="ANAEROBIC SULFATASE-MATURATING ENZYME HOMOLOG ASLB-RELATED"/>
    <property type="match status" value="1"/>
</dbReference>
<protein>
    <submittedName>
        <fullName evidence="8">AslB Arylsulfatase regulator (Fe-S oxidoreductase)</fullName>
    </submittedName>
</protein>
<sequence length="378" mass="43975">MASNQSICAFPWNSVAVRPNGDAVPCCKFKSYLTKQSWGNVQDPNFRNNALWTNLRQRMLQGEPVNECLTCYQEESSGAESMRVNSLQQLQPQVNQVAPITWLEMSFSNLCNLACVSCGSYCSSKWGAEDHRHKRSRFPQVMLEHNTDLEGQDLSQVVTLKIIGGEPFMEQKRFISLMRRLNLSNIELCITTNGTVLPNQELQELISQCRLVSIHLSLDGIDRIAEWYRWPTKFAEVKETMRQMESWWADCPNVYLYTKTLINIYNVWTLDHMVNYIHTEFPLWEMYFDWIYSPAWQSINILSEDLKQELNTKLQLWETTVTGNWNPKFGNPFAISRDRLHDPAQSNLAEFKQRTLALARERNQDVINMVPEIECLIN</sequence>
<dbReference type="InterPro" id="IPR058240">
    <property type="entry name" value="rSAM_sf"/>
</dbReference>
<comment type="similarity">
    <text evidence="6">Belongs to the radical SAM superfamily. Anaerobic sulfatase-maturating enzyme family.</text>
</comment>
<dbReference type="GO" id="GO:0051536">
    <property type="term" value="F:iron-sulfur cluster binding"/>
    <property type="evidence" value="ECO:0007669"/>
    <property type="project" value="UniProtKB-KW"/>
</dbReference>
<name>A0A6J7WI14_9CAUD</name>
<keyword evidence="5" id="KW-0411">Iron-sulfur</keyword>
<dbReference type="GO" id="GO:0016491">
    <property type="term" value="F:oxidoreductase activity"/>
    <property type="evidence" value="ECO:0007669"/>
    <property type="project" value="InterPro"/>
</dbReference>
<accession>A0A6J7WI14</accession>
<dbReference type="SFLD" id="SFLDS00029">
    <property type="entry name" value="Radical_SAM"/>
    <property type="match status" value="1"/>
</dbReference>
<dbReference type="NCBIfam" id="NF033640">
    <property type="entry name" value="N_Twi_rSAM"/>
    <property type="match status" value="1"/>
</dbReference>
<reference evidence="8" key="1">
    <citation type="submission" date="2020-05" db="EMBL/GenBank/DDBJ databases">
        <authorList>
            <person name="Chiriac C."/>
            <person name="Salcher M."/>
            <person name="Ghai R."/>
            <person name="Kavagutti S V."/>
        </authorList>
    </citation>
    <scope>NUCLEOTIDE SEQUENCE</scope>
</reference>
<feature type="domain" description="Radical SAM core" evidence="7">
    <location>
        <begin position="97"/>
        <end position="327"/>
    </location>
</feature>
<evidence type="ECO:0000256" key="2">
    <source>
        <dbReference type="ARBA" id="ARBA00022691"/>
    </source>
</evidence>
<dbReference type="Gene3D" id="3.20.20.70">
    <property type="entry name" value="Aldolase class I"/>
    <property type="match status" value="2"/>
</dbReference>
<dbReference type="SFLD" id="SFLDG01067">
    <property type="entry name" value="SPASM/twitch_domain_containing"/>
    <property type="match status" value="1"/>
</dbReference>
<dbReference type="CDD" id="cd21109">
    <property type="entry name" value="SPASM"/>
    <property type="match status" value="1"/>
</dbReference>
<evidence type="ECO:0000256" key="1">
    <source>
        <dbReference type="ARBA" id="ARBA00001966"/>
    </source>
</evidence>
<keyword evidence="3" id="KW-0479">Metal-binding</keyword>
<dbReference type="SUPFAM" id="SSF102114">
    <property type="entry name" value="Radical SAM enzymes"/>
    <property type="match status" value="1"/>
</dbReference>
<evidence type="ECO:0000256" key="4">
    <source>
        <dbReference type="ARBA" id="ARBA00023004"/>
    </source>
</evidence>
<comment type="cofactor">
    <cofactor evidence="1">
        <name>[4Fe-4S] cluster</name>
        <dbReference type="ChEBI" id="CHEBI:49883"/>
    </cofactor>
</comment>